<feature type="transmembrane region" description="Helical" evidence="11">
    <location>
        <begin position="60"/>
        <end position="82"/>
    </location>
</feature>
<evidence type="ECO:0000256" key="12">
    <source>
        <dbReference type="SAM" id="SignalP"/>
    </source>
</evidence>
<dbReference type="GO" id="GO:0019082">
    <property type="term" value="P:viral protein processing"/>
    <property type="evidence" value="ECO:0007669"/>
    <property type="project" value="InterPro"/>
</dbReference>
<dbReference type="GO" id="GO:0008374">
    <property type="term" value="F:O-acyltransferase activity"/>
    <property type="evidence" value="ECO:0007669"/>
    <property type="project" value="UniProtKB-ARBA"/>
</dbReference>
<feature type="transmembrane region" description="Helical" evidence="11">
    <location>
        <begin position="194"/>
        <end position="211"/>
    </location>
</feature>
<dbReference type="GO" id="GO:0008654">
    <property type="term" value="P:phospholipid biosynthetic process"/>
    <property type="evidence" value="ECO:0007669"/>
    <property type="project" value="UniProtKB-KW"/>
</dbReference>
<dbReference type="SUPFAM" id="SSF69593">
    <property type="entry name" value="Glycerol-3-phosphate (1)-acyltransferase"/>
    <property type="match status" value="1"/>
</dbReference>
<reference evidence="14 15" key="1">
    <citation type="journal article" date="2013" name="Genome Biol.">
        <title>The genome sequence of the most widely cultivated cacao type and its use to identify candidate genes regulating pod color.</title>
        <authorList>
            <person name="Motamayor J.C."/>
            <person name="Mockaitis K."/>
            <person name="Schmutz J."/>
            <person name="Haiminen N."/>
            <person name="Iii D.L."/>
            <person name="Cornejo O."/>
            <person name="Findley S.D."/>
            <person name="Zheng P."/>
            <person name="Utro F."/>
            <person name="Royaert S."/>
            <person name="Saski C."/>
            <person name="Jenkins J."/>
            <person name="Podicheti R."/>
            <person name="Zhao M."/>
            <person name="Scheffler B.E."/>
            <person name="Stack J.C."/>
            <person name="Feltus F.A."/>
            <person name="Mustiga G.M."/>
            <person name="Amores F."/>
            <person name="Phillips W."/>
            <person name="Marelli J.P."/>
            <person name="May G.D."/>
            <person name="Shapiro H."/>
            <person name="Ma J."/>
            <person name="Bustamante C.D."/>
            <person name="Schnell R.J."/>
            <person name="Main D."/>
            <person name="Gilbert D."/>
            <person name="Parida L."/>
            <person name="Kuhn D.N."/>
        </authorList>
    </citation>
    <scope>NUCLEOTIDE SEQUENCE [LARGE SCALE GENOMIC DNA]</scope>
    <source>
        <strain evidence="15">cv. Matina 1-6</strain>
    </source>
</reference>
<dbReference type="eggNOG" id="ENOG502QQTS">
    <property type="taxonomic scope" value="Eukaryota"/>
</dbReference>
<gene>
    <name evidence="14" type="ORF">TCM_018993</name>
</gene>
<dbReference type="PANTHER" id="PTHR15486">
    <property type="entry name" value="ANCIENT UBIQUITOUS PROTEIN"/>
    <property type="match status" value="1"/>
</dbReference>
<dbReference type="PANTHER" id="PTHR15486:SF91">
    <property type="entry name" value="PHOSPHOLIPID_GLYCEROL ACYLTRANSFERASE DOMAIN-CONTAINING PROTEIN"/>
    <property type="match status" value="1"/>
</dbReference>
<keyword evidence="4" id="KW-0808">Transferase</keyword>
<dbReference type="AlphaFoldDB" id="A0A061ENB8"/>
<dbReference type="EMBL" id="CM001882">
    <property type="protein sequence ID" value="EOY03809.1"/>
    <property type="molecule type" value="Genomic_DNA"/>
</dbReference>
<keyword evidence="9" id="KW-1208">Phospholipid metabolism</keyword>
<dbReference type="Gramene" id="EOY03809">
    <property type="protein sequence ID" value="EOY03809"/>
    <property type="gene ID" value="TCM_018993"/>
</dbReference>
<comment type="subcellular location">
    <subcellularLocation>
        <location evidence="1">Membrane</location>
    </subcellularLocation>
</comment>
<comment type="similarity">
    <text evidence="2">Belongs to the GPAT/DAPAT family.</text>
</comment>
<feature type="domain" description="Peptidase C30" evidence="13">
    <location>
        <begin position="418"/>
        <end position="461"/>
    </location>
</feature>
<evidence type="ECO:0000256" key="10">
    <source>
        <dbReference type="ARBA" id="ARBA00023315"/>
    </source>
</evidence>
<keyword evidence="8" id="KW-0443">Lipid metabolism</keyword>
<evidence type="ECO:0000256" key="6">
    <source>
        <dbReference type="ARBA" id="ARBA00022989"/>
    </source>
</evidence>
<proteinExistence type="inferred from homology"/>
<dbReference type="Proteomes" id="UP000026915">
    <property type="component" value="Chromosome 4"/>
</dbReference>
<dbReference type="HOGENOM" id="CLU_593697_0_0_1"/>
<evidence type="ECO:0000256" key="2">
    <source>
        <dbReference type="ARBA" id="ARBA00007937"/>
    </source>
</evidence>
<dbReference type="Pfam" id="PF23270">
    <property type="entry name" value="HAD_RAM2_N"/>
    <property type="match status" value="1"/>
</dbReference>
<evidence type="ECO:0000256" key="5">
    <source>
        <dbReference type="ARBA" id="ARBA00022692"/>
    </source>
</evidence>
<evidence type="ECO:0000313" key="14">
    <source>
        <dbReference type="EMBL" id="EOY03809.1"/>
    </source>
</evidence>
<dbReference type="GO" id="GO:0008233">
    <property type="term" value="F:peptidase activity"/>
    <property type="evidence" value="ECO:0007669"/>
    <property type="project" value="InterPro"/>
</dbReference>
<dbReference type="InParanoid" id="A0A061ENB8"/>
<dbReference type="GO" id="GO:0016020">
    <property type="term" value="C:membrane"/>
    <property type="evidence" value="ECO:0007669"/>
    <property type="project" value="UniProtKB-SubCell"/>
</dbReference>
<keyword evidence="10 14" id="KW-0012">Acyltransferase</keyword>
<keyword evidence="12" id="KW-0732">Signal</keyword>
<evidence type="ECO:0000256" key="11">
    <source>
        <dbReference type="SAM" id="Phobius"/>
    </source>
</evidence>
<keyword evidence="3" id="KW-0444">Lipid biosynthesis</keyword>
<evidence type="ECO:0000256" key="3">
    <source>
        <dbReference type="ARBA" id="ARBA00022516"/>
    </source>
</evidence>
<evidence type="ECO:0000256" key="7">
    <source>
        <dbReference type="ARBA" id="ARBA00023136"/>
    </source>
</evidence>
<keyword evidence="5 11" id="KW-0812">Transmembrane</keyword>
<evidence type="ECO:0000313" key="15">
    <source>
        <dbReference type="Proteomes" id="UP000026915"/>
    </source>
</evidence>
<name>A0A061ENB8_THECC</name>
<evidence type="ECO:0000259" key="13">
    <source>
        <dbReference type="PROSITE" id="PS51442"/>
    </source>
</evidence>
<evidence type="ECO:0000256" key="9">
    <source>
        <dbReference type="ARBA" id="ARBA00023264"/>
    </source>
</evidence>
<keyword evidence="8" id="KW-0594">Phospholipid biosynthesis</keyword>
<feature type="chain" id="PRO_5001601758" evidence="12">
    <location>
        <begin position="28"/>
        <end position="461"/>
    </location>
</feature>
<sequence length="461" mass="49760">MGSRILPSASLFLCSVFLSSFCASCRSSLSIPPLRASFPCASSKSLAPICRLSLLHACGLGILVLFIASSLAMADVVADVAAPVKPKNRASKKFSSRGVDLDVLLEMSSSNSSPLLLAEGFFERFEEKALGFDQENSVMPNGRPHLVVFSLQCPLPFISSSWALEGARSTAFSLGTGGKFHYPARREFFASGRLLFLLLASPLAGTLYYFTSESHDIRVLIFATFVGMKVSDIESVARAVLPKFYSSDLHPGFRFMWEEMCAYGDSEGHSGVKSPGVLVGKNKADALENESHVVPAKAEAGAVSHDKLPKPIVFHDGRLVQNPTPFMALLTILWIPVGFLLACLRIAVGILLPTPLVYYAMWPLGFRIHIKGTPPQPTKKSIGQTVVLFACSHRTLLDPIALSVALCRPIPTATYSISGLSEIISPIKTARLCLDRATDASIIKKLLEKGDLVICPEGTKT</sequence>
<feature type="transmembrane region" description="Helical" evidence="11">
    <location>
        <begin position="326"/>
        <end position="352"/>
    </location>
</feature>
<organism evidence="14 15">
    <name type="scientific">Theobroma cacao</name>
    <name type="common">Cacao</name>
    <name type="synonym">Cocoa</name>
    <dbReference type="NCBI Taxonomy" id="3641"/>
    <lineage>
        <taxon>Eukaryota</taxon>
        <taxon>Viridiplantae</taxon>
        <taxon>Streptophyta</taxon>
        <taxon>Embryophyta</taxon>
        <taxon>Tracheophyta</taxon>
        <taxon>Spermatophyta</taxon>
        <taxon>Magnoliopsida</taxon>
        <taxon>eudicotyledons</taxon>
        <taxon>Gunneridae</taxon>
        <taxon>Pentapetalae</taxon>
        <taxon>rosids</taxon>
        <taxon>malvids</taxon>
        <taxon>Malvales</taxon>
        <taxon>Malvaceae</taxon>
        <taxon>Byttnerioideae</taxon>
        <taxon>Theobroma</taxon>
    </lineage>
</organism>
<keyword evidence="7 11" id="KW-0472">Membrane</keyword>
<evidence type="ECO:0000256" key="1">
    <source>
        <dbReference type="ARBA" id="ARBA00004370"/>
    </source>
</evidence>
<dbReference type="InterPro" id="IPR008740">
    <property type="entry name" value="Peptidase_C30_CoV"/>
</dbReference>
<dbReference type="InterPro" id="IPR056462">
    <property type="entry name" value="HAD_RAM2/GPAT1-8"/>
</dbReference>
<accession>A0A061ENB8</accession>
<dbReference type="PROSITE" id="PS51442">
    <property type="entry name" value="M_PRO"/>
    <property type="match status" value="1"/>
</dbReference>
<evidence type="ECO:0000256" key="8">
    <source>
        <dbReference type="ARBA" id="ARBA00023209"/>
    </source>
</evidence>
<protein>
    <submittedName>
        <fullName evidence="14">Acyltransferase family protein, expressed</fullName>
    </submittedName>
</protein>
<evidence type="ECO:0000256" key="4">
    <source>
        <dbReference type="ARBA" id="ARBA00022679"/>
    </source>
</evidence>
<feature type="signal peptide" evidence="12">
    <location>
        <begin position="1"/>
        <end position="27"/>
    </location>
</feature>
<keyword evidence="15" id="KW-1185">Reference proteome</keyword>
<dbReference type="STRING" id="3641.A0A061ENB8"/>
<keyword evidence="6 11" id="KW-1133">Transmembrane helix</keyword>